<evidence type="ECO:0000259" key="1">
    <source>
        <dbReference type="Pfam" id="PF13723"/>
    </source>
</evidence>
<accession>A0A2S0PA24</accession>
<dbReference type="STRING" id="1122240.GCA_000620105_02521"/>
<dbReference type="RefSeq" id="WP_107889280.1">
    <property type="nucleotide sequence ID" value="NZ_CP028519.1"/>
</dbReference>
<evidence type="ECO:0000313" key="3">
    <source>
        <dbReference type="Proteomes" id="UP000244173"/>
    </source>
</evidence>
<dbReference type="Proteomes" id="UP000244173">
    <property type="component" value="Chromosome"/>
</dbReference>
<evidence type="ECO:0000313" key="2">
    <source>
        <dbReference type="EMBL" id="AVY94228.1"/>
    </source>
</evidence>
<dbReference type="AlphaFoldDB" id="A0A2S0PA24"/>
<feature type="domain" description="Beta-ketoacyl synthase-like N-terminal" evidence="1">
    <location>
        <begin position="17"/>
        <end position="232"/>
    </location>
</feature>
<proteinExistence type="predicted"/>
<sequence length="236" mass="25335">MVRWAAWAPGLTDSESWLRWLAAPFPLPVDGKPALAAMPAMMRRRLDPLGRVALETAYTCQADDDACPVVLASRHGEVGRSLTLLDSLVSEGQVSPASFSLSVHNAIGALYSIARHDVQPYSAIAAGDETVEAAFVEAGGLLADGAPAVMVVVYDEPLPARYQAFADRVTFPRGWACRLEATDTGGLSLCTGEAGRECVADGVLPPDLAALAFLLSDRPAYTRRVGVRQWQWCRHD</sequence>
<organism evidence="2 3">
    <name type="scientific">Microvirgula aerodenitrificans</name>
    <dbReference type="NCBI Taxonomy" id="57480"/>
    <lineage>
        <taxon>Bacteria</taxon>
        <taxon>Pseudomonadati</taxon>
        <taxon>Pseudomonadota</taxon>
        <taxon>Betaproteobacteria</taxon>
        <taxon>Neisseriales</taxon>
        <taxon>Aquaspirillaceae</taxon>
        <taxon>Microvirgula</taxon>
    </lineage>
</organism>
<name>A0A2S0PA24_9NEIS</name>
<dbReference type="InterPro" id="IPR014030">
    <property type="entry name" value="Ketoacyl_synth_N"/>
</dbReference>
<reference evidence="2 3" key="1">
    <citation type="submission" date="2018-04" db="EMBL/GenBank/DDBJ databases">
        <title>Denitrifier Microvirgula.</title>
        <authorList>
            <person name="Anderson E."/>
            <person name="Jang J."/>
            <person name="Ishii S."/>
        </authorList>
    </citation>
    <scope>NUCLEOTIDE SEQUENCE [LARGE SCALE GENOMIC DNA]</scope>
    <source>
        <strain evidence="2 3">BE2.4</strain>
    </source>
</reference>
<dbReference type="Pfam" id="PF13723">
    <property type="entry name" value="Ketoacyl-synt_2"/>
    <property type="match status" value="1"/>
</dbReference>
<dbReference type="OrthoDB" id="9798676at2"/>
<protein>
    <submittedName>
        <fullName evidence="2">3-oxoacyl-ACP synthase</fullName>
    </submittedName>
</protein>
<dbReference type="KEGG" id="maer:DAI18_09380"/>
<gene>
    <name evidence="2" type="ORF">DAI18_09380</name>
</gene>
<keyword evidence="3" id="KW-1185">Reference proteome</keyword>
<dbReference type="EMBL" id="CP028519">
    <property type="protein sequence ID" value="AVY94228.1"/>
    <property type="molecule type" value="Genomic_DNA"/>
</dbReference>